<keyword evidence="1" id="KW-1133">Transmembrane helix</keyword>
<evidence type="ECO:0000256" key="1">
    <source>
        <dbReference type="SAM" id="Phobius"/>
    </source>
</evidence>
<dbReference type="AlphaFoldDB" id="A0A8J6IUE6"/>
<comment type="caution">
    <text evidence="2">The sequence shown here is derived from an EMBL/GenBank/DDBJ whole genome shotgun (WGS) entry which is preliminary data.</text>
</comment>
<evidence type="ECO:0000313" key="2">
    <source>
        <dbReference type="EMBL" id="MBC3767560.1"/>
    </source>
</evidence>
<protein>
    <submittedName>
        <fullName evidence="2">Uncharacterized protein</fullName>
    </submittedName>
</protein>
<keyword evidence="1" id="KW-0472">Membrane</keyword>
<sequence length="430" mass="48157">MRVLQRLLKSVFLLCGILIILCGVLIFLAIEKTPLVVAQSHVQVENADTLPALLKRLQRLSDKAHRHQNISLNAKQLNSLAGFAQRAQPAVRAQVNLGDTRSVAAMSYQLPAPLDAYFINIQAWLQEGEGFPLESVQIGDLYLPGKMALGTLTYIADSYIGKPVTSELISRIERTAMDPQRLQLSLAPVQDVIISLKSIKRELSEDEQYLQQRVSFYLDFLQQFKPLDLQLPAVSLNQYLVALFTQASQQSNPDNAATENKAALLALAIFDGSKHFARLSGNFDREQLEKARPKHLLMLASRRDLCQHFVYSAAIEILSQQGISAAVGELKELMDRNNSGSGFSFADLSADLAGIKLAMQATHSDKARRLQQRFMQHIDESFYFPDIKNLPEGLHKDQFNQAIGDVDGERYIALKQQVQQRVDNLPLYQD</sequence>
<dbReference type="RefSeq" id="WP_186508144.1">
    <property type="nucleotide sequence ID" value="NZ_JACNEP010000020.1"/>
</dbReference>
<proteinExistence type="predicted"/>
<evidence type="ECO:0000313" key="3">
    <source>
        <dbReference type="Proteomes" id="UP000601768"/>
    </source>
</evidence>
<dbReference type="Proteomes" id="UP000601768">
    <property type="component" value="Unassembled WGS sequence"/>
</dbReference>
<organism evidence="2 3">
    <name type="scientific">Neptunicella marina</name>
    <dbReference type="NCBI Taxonomy" id="2125989"/>
    <lineage>
        <taxon>Bacteria</taxon>
        <taxon>Pseudomonadati</taxon>
        <taxon>Pseudomonadota</taxon>
        <taxon>Gammaproteobacteria</taxon>
        <taxon>Alteromonadales</taxon>
        <taxon>Alteromonadaceae</taxon>
        <taxon>Neptunicella</taxon>
    </lineage>
</organism>
<reference evidence="2" key="1">
    <citation type="journal article" date="2018" name="Int. J. Syst. Evol. Microbiol.">
        <title>Neptunicella marina gen. nov., sp. nov., isolated from surface seawater.</title>
        <authorList>
            <person name="Liu X."/>
            <person name="Lai Q."/>
            <person name="Du Y."/>
            <person name="Zhang X."/>
            <person name="Liu Z."/>
            <person name="Sun F."/>
            <person name="Shao Z."/>
        </authorList>
    </citation>
    <scope>NUCLEOTIDE SEQUENCE</scope>
    <source>
        <strain evidence="2">S27-2</strain>
    </source>
</reference>
<feature type="transmembrane region" description="Helical" evidence="1">
    <location>
        <begin position="12"/>
        <end position="30"/>
    </location>
</feature>
<reference evidence="2" key="2">
    <citation type="submission" date="2020-08" db="EMBL/GenBank/DDBJ databases">
        <authorList>
            <person name="Lai Q."/>
        </authorList>
    </citation>
    <scope>NUCLEOTIDE SEQUENCE</scope>
    <source>
        <strain evidence="2">S27-2</strain>
    </source>
</reference>
<keyword evidence="3" id="KW-1185">Reference proteome</keyword>
<keyword evidence="1" id="KW-0812">Transmembrane</keyword>
<accession>A0A8J6IUE6</accession>
<dbReference type="EMBL" id="JACNEP010000020">
    <property type="protein sequence ID" value="MBC3767560.1"/>
    <property type="molecule type" value="Genomic_DNA"/>
</dbReference>
<name>A0A8J6IUE6_9ALTE</name>
<gene>
    <name evidence="2" type="ORF">H8B19_16900</name>
</gene>